<evidence type="ECO:0000313" key="1">
    <source>
        <dbReference type="EMBL" id="TCO78113.1"/>
    </source>
</evidence>
<gene>
    <name evidence="1" type="ORF">EV699_12430</name>
</gene>
<dbReference type="RefSeq" id="WP_132545278.1">
    <property type="nucleotide sequence ID" value="NZ_SLWY01000024.1"/>
</dbReference>
<proteinExistence type="predicted"/>
<organism evidence="1 2">
    <name type="scientific">Plasticicumulans lactativorans</name>
    <dbReference type="NCBI Taxonomy" id="1133106"/>
    <lineage>
        <taxon>Bacteria</taxon>
        <taxon>Pseudomonadati</taxon>
        <taxon>Pseudomonadota</taxon>
        <taxon>Gammaproteobacteria</taxon>
        <taxon>Candidatus Competibacteraceae</taxon>
        <taxon>Plasticicumulans</taxon>
    </lineage>
</organism>
<keyword evidence="2" id="KW-1185">Reference proteome</keyword>
<dbReference type="Proteomes" id="UP000295765">
    <property type="component" value="Unassembled WGS sequence"/>
</dbReference>
<evidence type="ECO:0000313" key="2">
    <source>
        <dbReference type="Proteomes" id="UP000295765"/>
    </source>
</evidence>
<protein>
    <submittedName>
        <fullName evidence="1">Type VI secretion system protein ImpM</fullName>
    </submittedName>
</protein>
<sequence length="230" mass="24184">MGACGFYGKVVSRGDFVTRRLPRSFVEPWDAWLQTGLAASRGALGNDWLDRYLTSPIWRFALGPGCCGPDAVAGVMLPSVDRVGRYFPFTLAAVLDADTALAALARDAAPWFAHAEALALHALEDSLDLEAYDTGVAALPAPHVTQTLRLREAPAVRALSDVDEAGAVAATLAREALPPDWHGAALWWTQGSQHVAPCLLLGSELPPASGFHALLDGSWADAGFGGGPTA</sequence>
<reference evidence="1 2" key="1">
    <citation type="submission" date="2019-03" db="EMBL/GenBank/DDBJ databases">
        <title>Genomic Encyclopedia of Type Strains, Phase IV (KMG-IV): sequencing the most valuable type-strain genomes for metagenomic binning, comparative biology and taxonomic classification.</title>
        <authorList>
            <person name="Goeker M."/>
        </authorList>
    </citation>
    <scope>NUCLEOTIDE SEQUENCE [LARGE SCALE GENOMIC DNA]</scope>
    <source>
        <strain evidence="1 2">DSM 25287</strain>
    </source>
</reference>
<dbReference type="NCBIfam" id="TIGR03373">
    <property type="entry name" value="VI_minor_4"/>
    <property type="match status" value="1"/>
</dbReference>
<dbReference type="InterPro" id="IPR017748">
    <property type="entry name" value="TagF"/>
</dbReference>
<dbReference type="Pfam" id="PF09867">
    <property type="entry name" value="TagF_N"/>
    <property type="match status" value="1"/>
</dbReference>
<dbReference type="PIRSF" id="PIRSF029287">
    <property type="entry name" value="UCP029287"/>
    <property type="match status" value="1"/>
</dbReference>
<dbReference type="Gene3D" id="3.40.1730.10">
    <property type="entry name" value="pa0076 domain"/>
    <property type="match status" value="1"/>
</dbReference>
<dbReference type="EMBL" id="SLWY01000024">
    <property type="protein sequence ID" value="TCO78113.1"/>
    <property type="molecule type" value="Genomic_DNA"/>
</dbReference>
<comment type="caution">
    <text evidence="1">The sequence shown here is derived from an EMBL/GenBank/DDBJ whole genome shotgun (WGS) entry which is preliminary data.</text>
</comment>
<dbReference type="AlphaFoldDB" id="A0A4R2KW70"/>
<name>A0A4R2KW70_9GAMM</name>
<dbReference type="InterPro" id="IPR038225">
    <property type="entry name" value="TagF_sf"/>
</dbReference>
<dbReference type="OrthoDB" id="9801841at2"/>
<accession>A0A4R2KW70</accession>